<evidence type="ECO:0000313" key="1">
    <source>
        <dbReference type="EMBL" id="VAW80582.1"/>
    </source>
</evidence>
<protein>
    <recommendedName>
        <fullName evidence="2">DUF1022 domain-containing protein</fullName>
    </recommendedName>
</protein>
<reference evidence="1" key="1">
    <citation type="submission" date="2018-06" db="EMBL/GenBank/DDBJ databases">
        <authorList>
            <person name="Zhirakovskaya E."/>
        </authorList>
    </citation>
    <scope>NUCLEOTIDE SEQUENCE</scope>
</reference>
<dbReference type="EMBL" id="UOFM01000362">
    <property type="protein sequence ID" value="VAW80582.1"/>
    <property type="molecule type" value="Genomic_DNA"/>
</dbReference>
<proteinExistence type="predicted"/>
<evidence type="ECO:0008006" key="2">
    <source>
        <dbReference type="Google" id="ProtNLM"/>
    </source>
</evidence>
<organism evidence="1">
    <name type="scientific">hydrothermal vent metagenome</name>
    <dbReference type="NCBI Taxonomy" id="652676"/>
    <lineage>
        <taxon>unclassified sequences</taxon>
        <taxon>metagenomes</taxon>
        <taxon>ecological metagenomes</taxon>
    </lineage>
</organism>
<dbReference type="PANTHER" id="PTHR33986:SF15">
    <property type="entry name" value="MITOCHONDRIAL FISSION PROTEIN ELM1"/>
    <property type="match status" value="1"/>
</dbReference>
<sequence length="372" mass="41876">MKNANSTQTPRIWLVTGDKPGDNAQVEIIAEALGLPYETRRVLPKPQYVLGKPDFKASLYHLDPERSDRLEPPWPDIILTIGRRPTMAALWIQEQSQGRSRIILLGRPKRWMERFSLLIVPSQYRMPEDHRVLHLDLPLMRSNETAIHEAAEAWRTRFENLPRPLTALLVGGQTKPFRFDTETTETLMQTVRKMAGDGSLYISTSRRTPPAVIETLKANLPPGSELYCWSENNSDNPYLALLGLADRFIVTGDSMSMMIEVARLGKPLAIFALPYQKGLAGKLQLLLGNWLHGGASPTGANRLLLPVARLLFKLGLVRYSRDLTAIHRILYEKQLATPLEAGFSASGHKPEDELHRVVARIREITGLTDVLE</sequence>
<gene>
    <name evidence="1" type="ORF">MNBD_GAMMA14-1050</name>
</gene>
<dbReference type="AlphaFoldDB" id="A0A3B0YZ79"/>
<name>A0A3B0YZ79_9ZZZZ</name>
<dbReference type="PANTHER" id="PTHR33986">
    <property type="entry name" value="OS02G0535700 PROTEIN"/>
    <property type="match status" value="1"/>
</dbReference>
<dbReference type="InterPro" id="IPR009367">
    <property type="entry name" value="Elm1-like"/>
</dbReference>
<dbReference type="Pfam" id="PF06258">
    <property type="entry name" value="Mito_fiss_Elm1"/>
    <property type="match status" value="1"/>
</dbReference>
<accession>A0A3B0YZ79</accession>